<protein>
    <recommendedName>
        <fullName evidence="4">Lipoprotein</fullName>
    </recommendedName>
</protein>
<dbReference type="Proteomes" id="UP000189059">
    <property type="component" value="Unassembled WGS sequence"/>
</dbReference>
<reference evidence="2 3" key="2">
    <citation type="submission" date="2016-12" db="EMBL/GenBank/DDBJ databases">
        <title>Genome sequencing and description of Paenibacillus sp. nov. from high altitude lake in the Indian Trans- Himalayas.</title>
        <authorList>
            <person name="Kiran S."/>
            <person name="Swarnkar M.K."/>
            <person name="Rana A."/>
            <person name="Tewari R."/>
            <person name="Gulati A."/>
        </authorList>
    </citation>
    <scope>NUCLEOTIDE SEQUENCE [LARGE SCALE GENOMIC DNA]</scope>
    <source>
        <strain evidence="2 3">IHBB 9951</strain>
    </source>
</reference>
<evidence type="ECO:0008006" key="4">
    <source>
        <dbReference type="Google" id="ProtNLM"/>
    </source>
</evidence>
<evidence type="ECO:0000313" key="1">
    <source>
        <dbReference type="EMBL" id="ANY73630.1"/>
    </source>
</evidence>
<proteinExistence type="predicted"/>
<dbReference type="EMBL" id="CP016809">
    <property type="protein sequence ID" value="ANY73630.1"/>
    <property type="molecule type" value="Genomic_DNA"/>
</dbReference>
<dbReference type="EMBL" id="MRVI01000003">
    <property type="protein sequence ID" value="OOC57651.1"/>
    <property type="molecule type" value="Genomic_DNA"/>
</dbReference>
<sequence>MLRRKGLHIAEIICAGTILLIGSGCGASAEPSWKSFDGAANVKSFPVPKEANKTEQTTGNSDLDYVRYALPGLKEDESIPEPYLKEIESWGWTQKEAEANSSSLVFEKGKNIVHLTVHDGYLIITVPTQMKKQVIQGLEGNKTNK</sequence>
<accession>A0A1B2E0W3</accession>
<dbReference type="RefSeq" id="WP_077570907.1">
    <property type="nucleotide sequence ID" value="NZ_CP016809.1"/>
</dbReference>
<keyword evidence="3" id="KW-1185">Reference proteome</keyword>
<gene>
    <name evidence="2" type="ORF">BBD40_28510</name>
    <name evidence="1" type="ORF">BBD41_14180</name>
</gene>
<evidence type="ECO:0000313" key="3">
    <source>
        <dbReference type="Proteomes" id="UP000189059"/>
    </source>
</evidence>
<evidence type="ECO:0000313" key="2">
    <source>
        <dbReference type="EMBL" id="OOC57651.1"/>
    </source>
</evidence>
<name>A0A1B2E0W3_9BACL</name>
<dbReference type="GeneID" id="48309394"/>
<organism evidence="1">
    <name type="scientific">Paenibacillus ihbetae</name>
    <dbReference type="NCBI Taxonomy" id="1870820"/>
    <lineage>
        <taxon>Bacteria</taxon>
        <taxon>Bacillati</taxon>
        <taxon>Bacillota</taxon>
        <taxon>Bacilli</taxon>
        <taxon>Bacillales</taxon>
        <taxon>Paenibacillaceae</taxon>
        <taxon>Paenibacillus</taxon>
    </lineage>
</organism>
<dbReference type="PROSITE" id="PS51257">
    <property type="entry name" value="PROKAR_LIPOPROTEIN"/>
    <property type="match status" value="1"/>
</dbReference>
<dbReference type="OrthoDB" id="2651239at2"/>
<dbReference type="KEGG" id="pib:BBD41_14180"/>
<dbReference type="AlphaFoldDB" id="A0A1B2E0W3"/>
<reference evidence="1" key="1">
    <citation type="submission" date="2016-08" db="EMBL/GenBank/DDBJ databases">
        <title>Complete Genome Seqeunce of Paenibacillus sp. nov. IHBB 9852 from high altitute lake of Indian trans-Himalayas.</title>
        <authorList>
            <person name="Kiran S."/>
            <person name="Swarnkar M.K."/>
            <person name="Rana A."/>
            <person name="Tewari R."/>
            <person name="Gulati A."/>
        </authorList>
    </citation>
    <scope>NUCLEOTIDE SEQUENCE [LARGE SCALE GENOMIC DNA]</scope>
    <source>
        <strain evidence="1">IHBB 9852</strain>
    </source>
</reference>